<name>A0A5Q2VD95_SERPR</name>
<dbReference type="Proteomes" id="UP000381260">
    <property type="component" value="Chromosome"/>
</dbReference>
<proteinExistence type="predicted"/>
<reference evidence="1 2" key="1">
    <citation type="submission" date="2019-11" db="EMBL/GenBank/DDBJ databases">
        <title>The Phosphoenolpyruvate Phosphotransferase System Regulates Serratia proteamaculans 336X Biofilm Formation and Wheat Roots colonization.</title>
        <authorList>
            <person name="Liu F."/>
        </authorList>
    </citation>
    <scope>NUCLEOTIDE SEQUENCE [LARGE SCALE GENOMIC DNA]</scope>
    <source>
        <strain evidence="1 2">336X</strain>
    </source>
</reference>
<dbReference type="AlphaFoldDB" id="A0A5Q2VD95"/>
<sequence length="608" mass="68178">MNTVADYADLRHYQGDDTALMLTNTYHHGIFIRKDNGLGFPLKDDSALFIKDAKGRFWARLINDGAYCIDWWFSAGDESDYAKTITRACNALQVDEKEWGKELVPTTPAGITLVGPGGVRVCKTTARLKLWKNAIDFRGTLLDYRGADDNTECVHVEYSYGAPAIYNLRMAGDNDEKKNLSAICVYSTAKNLFGKPVAQLLCQNIWISNFHKGIMFGNNAYIQSWHSVMVHACHYPIYSETSNNAGEKIVFYKCLFSDGQQFYQGVHELYFRNCSFDYSGFGSPAEQLAHTDNGLFTLTRGSLDFLDCHFEWGNHSARNARPVFCSDGGGIVKIRRCKWHSVETNVFDKDDPKKTPYQLVDYFFFDKSTDLTGRCYIDGLELINADLKKGWSNAHIDMKNIGAPGHINMYRFLYLGDGTNHLPEPSWAEKATLQLNHVYARLGKRIASAAELSVSADKGVITLSTQTAATADKMLELYFPLGQNELPLWKMTFADLSGMTSLKLSVNTLVGQYRLDEAVPRMIAEKAGQWARQGELTAAAPLTLLVDRITALNDKEFIPLPAAYVNYARIVINLKDFAGTPTTPAHLQLTQCLCQKVHILSRTPNKAW</sequence>
<gene>
    <name evidence="1" type="ORF">GHV41_11100</name>
</gene>
<evidence type="ECO:0000313" key="1">
    <source>
        <dbReference type="EMBL" id="QGH61353.1"/>
    </source>
</evidence>
<dbReference type="EMBL" id="CP045913">
    <property type="protein sequence ID" value="QGH61353.1"/>
    <property type="molecule type" value="Genomic_DNA"/>
</dbReference>
<evidence type="ECO:0000313" key="2">
    <source>
        <dbReference type="Proteomes" id="UP000381260"/>
    </source>
</evidence>
<organism evidence="1 2">
    <name type="scientific">Serratia proteamaculans</name>
    <dbReference type="NCBI Taxonomy" id="28151"/>
    <lineage>
        <taxon>Bacteria</taxon>
        <taxon>Pseudomonadati</taxon>
        <taxon>Pseudomonadota</taxon>
        <taxon>Gammaproteobacteria</taxon>
        <taxon>Enterobacterales</taxon>
        <taxon>Yersiniaceae</taxon>
        <taxon>Serratia</taxon>
    </lineage>
</organism>
<accession>A0A5Q2VD95</accession>
<protein>
    <submittedName>
        <fullName evidence="1">Uncharacterized protein</fullName>
    </submittedName>
</protein>
<dbReference type="RefSeq" id="WP_153858553.1">
    <property type="nucleotide sequence ID" value="NZ_CP045913.1"/>
</dbReference>